<evidence type="ECO:0000313" key="1">
    <source>
        <dbReference type="EMBL" id="EAI5408309.1"/>
    </source>
</evidence>
<dbReference type="RefSeq" id="WP_111738239.1">
    <property type="nucleotide sequence ID" value="NZ_AABUZP020000015.1"/>
</dbReference>
<gene>
    <name evidence="1" type="ORF">BVH53_06315</name>
</gene>
<accession>A0A7U7ZSW8</accession>
<name>A0A7U7ZSW8_CAMFE</name>
<dbReference type="Proteomes" id="UP000557842">
    <property type="component" value="Unassembled WGS sequence"/>
</dbReference>
<organism evidence="1 2">
    <name type="scientific">Campylobacter fetus</name>
    <dbReference type="NCBI Taxonomy" id="196"/>
    <lineage>
        <taxon>Bacteria</taxon>
        <taxon>Pseudomonadati</taxon>
        <taxon>Campylobacterota</taxon>
        <taxon>Epsilonproteobacteria</taxon>
        <taxon>Campylobacterales</taxon>
        <taxon>Campylobacteraceae</taxon>
        <taxon>Campylobacter</taxon>
    </lineage>
</organism>
<protein>
    <submittedName>
        <fullName evidence="1">Uncharacterized protein</fullName>
    </submittedName>
</protein>
<evidence type="ECO:0000313" key="2">
    <source>
        <dbReference type="Proteomes" id="UP000557842"/>
    </source>
</evidence>
<proteinExistence type="predicted"/>
<reference evidence="1 2" key="1">
    <citation type="submission" date="2018-05" db="EMBL/GenBank/DDBJ databases">
        <authorList>
            <consortium name="PulseNet: The National Subtyping Network for Foodborne Disease Surveillance"/>
            <person name="Tarr C.L."/>
            <person name="Trees E."/>
            <person name="Katz L.S."/>
            <person name="Carleton-Romer H.A."/>
            <person name="Stroika S."/>
            <person name="Kucerova Z."/>
            <person name="Roache K.F."/>
            <person name="Sabol A.L."/>
            <person name="Besser J."/>
            <person name="Gerner-Smidt P."/>
        </authorList>
    </citation>
    <scope>NUCLEOTIDE SEQUENCE [LARGE SCALE GENOMIC DNA]</scope>
    <source>
        <strain evidence="1 2">2016D-0221</strain>
    </source>
</reference>
<sequence length="484" mass="56654">MIYIYPNGYYTKKLISMLKEFEFEFTAIDDSDPKTSLISMQKNIKNNLLLICNGEIYDILEKNVKKCGITNYENAFLYFAKFIANNLKNTKLEFIEEQNIIKLKPNPVITLFDEFYITYSMFLNNQILTILHTSFDSKFKSFKSPLPKRKLSINLCFSKKNKHLGNIDNKFIDILYIFNSQKDYETNKDSIKNGLIVPSVLTELVANSDFILTLNYPSFRTYKSTVAFLPHSFHPFLVATRFFRSNDSYKQYIQNVYFRDLDYIFISSNLENEILKDNLNDSFDQLQKVVKAGYPSLDFNIANKKTSKNADIVLFAYSFLDDLLNHSDLEWILNDLKKRNLKVALRYHAYYKNHNMMQKLNKLKLKFNLLIDDMTNYDILNKTKVLVSDLSSISHTFSLTYLRKSVIFAPFGRYFNGGGYSVSWPDTSYQIECFTKESLVENIADLMQSSNEKSLEIYRDKSVYNLGHSSEFIANFILEKLKEK</sequence>
<dbReference type="EMBL" id="AABQDW010000010">
    <property type="protein sequence ID" value="EAI5408309.1"/>
    <property type="molecule type" value="Genomic_DNA"/>
</dbReference>
<dbReference type="AlphaFoldDB" id="A0A7U7ZSW8"/>
<comment type="caution">
    <text evidence="1">The sequence shown here is derived from an EMBL/GenBank/DDBJ whole genome shotgun (WGS) entry which is preliminary data.</text>
</comment>